<dbReference type="RefSeq" id="WP_099386735.1">
    <property type="nucleotide sequence ID" value="NZ_JANSWH010000082.1"/>
</dbReference>
<evidence type="ECO:0000259" key="1">
    <source>
        <dbReference type="Pfam" id="PF07195"/>
    </source>
</evidence>
<dbReference type="InterPro" id="IPR040026">
    <property type="entry name" value="FliD"/>
</dbReference>
<dbReference type="InterPro" id="IPR010809">
    <property type="entry name" value="FliD_C"/>
</dbReference>
<feature type="domain" description="Flagellar hook-associated protein 2 C-terminal" evidence="1">
    <location>
        <begin position="246"/>
        <end position="317"/>
    </location>
</feature>
<reference evidence="2 3" key="2">
    <citation type="submission" date="2017-10" db="EMBL/GenBank/DDBJ databases">
        <authorList>
            <person name="Banno H."/>
            <person name="Chua N.-H."/>
        </authorList>
    </citation>
    <scope>NUCLEOTIDE SEQUENCE [LARGE SCALE GENOMIC DNA]</scope>
    <source>
        <strain evidence="2 3">JK623</strain>
    </source>
</reference>
<dbReference type="PANTHER" id="PTHR30288:SF0">
    <property type="entry name" value="FLAGELLAR HOOK-ASSOCIATED PROTEIN 2"/>
    <property type="match status" value="1"/>
</dbReference>
<proteinExistence type="predicted"/>
<gene>
    <name evidence="2" type="ORF">CSX02_11165</name>
</gene>
<dbReference type="GO" id="GO:0009421">
    <property type="term" value="C:bacterial-type flagellum filament cap"/>
    <property type="evidence" value="ECO:0007669"/>
    <property type="project" value="InterPro"/>
</dbReference>
<dbReference type="EMBL" id="PDYG01000123">
    <property type="protein sequence ID" value="PHU36726.1"/>
    <property type="molecule type" value="Genomic_DNA"/>
</dbReference>
<accession>A0A2G3E0B8</accession>
<organism evidence="2 3">
    <name type="scientific">Agathobacter ruminis</name>
    <dbReference type="NCBI Taxonomy" id="1712665"/>
    <lineage>
        <taxon>Bacteria</taxon>
        <taxon>Bacillati</taxon>
        <taxon>Bacillota</taxon>
        <taxon>Clostridia</taxon>
        <taxon>Lachnospirales</taxon>
        <taxon>Lachnospiraceae</taxon>
        <taxon>Agathobacter</taxon>
    </lineage>
</organism>
<dbReference type="GO" id="GO:0007155">
    <property type="term" value="P:cell adhesion"/>
    <property type="evidence" value="ECO:0007669"/>
    <property type="project" value="InterPro"/>
</dbReference>
<protein>
    <submittedName>
        <fullName evidence="2">Flagellar capping protein</fullName>
    </submittedName>
</protein>
<keyword evidence="2" id="KW-0966">Cell projection</keyword>
<evidence type="ECO:0000313" key="3">
    <source>
        <dbReference type="Proteomes" id="UP000224563"/>
    </source>
</evidence>
<evidence type="ECO:0000313" key="2">
    <source>
        <dbReference type="EMBL" id="PHU36726.1"/>
    </source>
</evidence>
<dbReference type="PANTHER" id="PTHR30288">
    <property type="entry name" value="FLAGELLAR CAP/ASSEMBLY PROTEIN FLID"/>
    <property type="match status" value="1"/>
</dbReference>
<sequence>MAKIDSAYDYYVSTYGTQKASRYDSHKKSDLRKVYNQIVKTNKESPLYKISNMDEAKRYAIDIKESAKAIQNVVASLTDVNGGVSEAFQKKVAVSSDEKTVEVEYVGDGTEDNHTNQFEIEVESLATPQVNRGNALRADALSFTPGSYAFDLNTNTASYEFQYNVSAGETNGEVLNKLARLVNSSNLKITADVEDAGGGQRALKLTSVQTGLHESEPYLFDIAPEASPESMAAMNLLGINKVTAPAQNSTFYLNGREEHSLNNTFTINNAFELTLKQQSKDHAQTLISFKANADAVADNIQELLDGYNRVLDTAQRYSEGQAAYQGRKLYTEMSAVAQNKQEILDSIGLMQSEDGRLFVDRETLAEAIMPDRAEETFGILASFRDALAKEAEDMGVNPMNYVNKVVVEYKNPGKNFATPYISSIYAGMMLDNKI</sequence>
<dbReference type="GO" id="GO:0071973">
    <property type="term" value="P:bacterial-type flagellum-dependent cell motility"/>
    <property type="evidence" value="ECO:0007669"/>
    <property type="project" value="TreeGrafter"/>
</dbReference>
<keyword evidence="2" id="KW-0969">Cilium</keyword>
<reference evidence="2 3" key="1">
    <citation type="submission" date="2017-10" db="EMBL/GenBank/DDBJ databases">
        <title>Resolving the taxonomy of Roseburia spp., Eubacterium rectale and Agathobacter spp. through phylogenomic analysis.</title>
        <authorList>
            <person name="Sheridan P.O."/>
            <person name="Walker A.W."/>
            <person name="Duncan S.H."/>
            <person name="Scott K.P."/>
            <person name="Toole P.W.O."/>
            <person name="Luis P."/>
            <person name="Flint H.J."/>
        </authorList>
    </citation>
    <scope>NUCLEOTIDE SEQUENCE [LARGE SCALE GENOMIC DNA]</scope>
    <source>
        <strain evidence="2 3">JK623</strain>
    </source>
</reference>
<dbReference type="Proteomes" id="UP000224563">
    <property type="component" value="Unassembled WGS sequence"/>
</dbReference>
<comment type="caution">
    <text evidence="2">The sequence shown here is derived from an EMBL/GenBank/DDBJ whole genome shotgun (WGS) entry which is preliminary data.</text>
</comment>
<dbReference type="Pfam" id="PF07195">
    <property type="entry name" value="FliD_C"/>
    <property type="match status" value="1"/>
</dbReference>
<dbReference type="AlphaFoldDB" id="A0A2G3E0B8"/>
<keyword evidence="3" id="KW-1185">Reference proteome</keyword>
<keyword evidence="2" id="KW-0282">Flagellum</keyword>
<name>A0A2G3E0B8_9FIRM</name>